<name>A0ABR1XUM1_9PEZI</name>
<accession>A0ABR1XUM1</accession>
<keyword evidence="2" id="KW-1185">Reference proteome</keyword>
<evidence type="ECO:0000313" key="1">
    <source>
        <dbReference type="EMBL" id="KAK8166994.1"/>
    </source>
</evidence>
<sequence length="86" mass="9690">MTSEALIQAIELADLERLQTVLKYMCRKSEVANALAEKQLLTTETTARGKKRQCPRYAVCLQCREEYDVTENDGNSCEPHPGKSGR</sequence>
<gene>
    <name evidence="1" type="ORF">IWX90DRAFT_231555</name>
</gene>
<protein>
    <submittedName>
        <fullName evidence="1">Uncharacterized protein</fullName>
    </submittedName>
</protein>
<reference evidence="1 2" key="1">
    <citation type="journal article" date="2022" name="G3 (Bethesda)">
        <title>Enemy or ally: a genomic approach to elucidate the lifestyle of Phyllosticta citrichinaensis.</title>
        <authorList>
            <person name="Buijs V.A."/>
            <person name="Groenewald J.Z."/>
            <person name="Haridas S."/>
            <person name="LaButti K.M."/>
            <person name="Lipzen A."/>
            <person name="Martin F.M."/>
            <person name="Barry K."/>
            <person name="Grigoriev I.V."/>
            <person name="Crous P.W."/>
            <person name="Seidl M.F."/>
        </authorList>
    </citation>
    <scope>NUCLEOTIDE SEQUENCE [LARGE SCALE GENOMIC DNA]</scope>
    <source>
        <strain evidence="1 2">CBS 129764</strain>
    </source>
</reference>
<comment type="caution">
    <text evidence="1">The sequence shown here is derived from an EMBL/GenBank/DDBJ whole genome shotgun (WGS) entry which is preliminary data.</text>
</comment>
<evidence type="ECO:0000313" key="2">
    <source>
        <dbReference type="Proteomes" id="UP001456524"/>
    </source>
</evidence>
<proteinExistence type="predicted"/>
<dbReference type="Proteomes" id="UP001456524">
    <property type="component" value="Unassembled WGS sequence"/>
</dbReference>
<organism evidence="1 2">
    <name type="scientific">Phyllosticta citrichinensis</name>
    <dbReference type="NCBI Taxonomy" id="1130410"/>
    <lineage>
        <taxon>Eukaryota</taxon>
        <taxon>Fungi</taxon>
        <taxon>Dikarya</taxon>
        <taxon>Ascomycota</taxon>
        <taxon>Pezizomycotina</taxon>
        <taxon>Dothideomycetes</taxon>
        <taxon>Dothideomycetes incertae sedis</taxon>
        <taxon>Botryosphaeriales</taxon>
        <taxon>Phyllostictaceae</taxon>
        <taxon>Phyllosticta</taxon>
    </lineage>
</organism>
<dbReference type="EMBL" id="JBBWUH010000005">
    <property type="protein sequence ID" value="KAK8166994.1"/>
    <property type="molecule type" value="Genomic_DNA"/>
</dbReference>